<dbReference type="PANTHER" id="PTHR28660:SF1">
    <property type="entry name" value="COILED-COIL DOMAIN-CONTAINING PROTEIN 73"/>
    <property type="match status" value="1"/>
</dbReference>
<dbReference type="PANTHER" id="PTHR28660">
    <property type="entry name" value="COILED-COIL DOMAIN-CONTAINING PROTEIN 73"/>
    <property type="match status" value="1"/>
</dbReference>
<dbReference type="Ensembl" id="ENSGMOT00000073821.1">
    <property type="protein sequence ID" value="ENSGMOP00000069180.1"/>
    <property type="gene ID" value="ENSGMOG00000026887.1"/>
</dbReference>
<protein>
    <submittedName>
        <fullName evidence="2">Uncharacterized protein</fullName>
    </submittedName>
</protein>
<proteinExistence type="predicted"/>
<dbReference type="Pfam" id="PF15818">
    <property type="entry name" value="CCDC73"/>
    <property type="match status" value="1"/>
</dbReference>
<dbReference type="GeneTree" id="ENSGT01120000272264"/>
<name>A0A8C5D8U1_GADMO</name>
<keyword evidence="1" id="KW-0175">Coiled coil</keyword>
<evidence type="ECO:0000313" key="2">
    <source>
        <dbReference type="Ensembl" id="ENSGMOP00000069180.1"/>
    </source>
</evidence>
<feature type="coiled-coil region" evidence="1">
    <location>
        <begin position="48"/>
        <end position="86"/>
    </location>
</feature>
<reference evidence="2" key="1">
    <citation type="submission" date="2025-08" db="UniProtKB">
        <authorList>
            <consortium name="Ensembl"/>
        </authorList>
    </citation>
    <scope>IDENTIFICATION</scope>
</reference>
<sequence length="106" mass="12439">NCSNWETLQVESGGAFSLQVLEFKTCLLEAVEELQIRRDAEIRFGQQINKLVLEKQELEWQKEALQHQLETMIKQHTEALANFKKQVGLNFVYLNQTYLLHFENGE</sequence>
<accession>A0A8C5D8U1</accession>
<dbReference type="AlphaFoldDB" id="A0A8C5D8U1"/>
<reference evidence="2" key="2">
    <citation type="submission" date="2025-09" db="UniProtKB">
        <authorList>
            <consortium name="Ensembl"/>
        </authorList>
    </citation>
    <scope>IDENTIFICATION</scope>
</reference>
<evidence type="ECO:0000313" key="3">
    <source>
        <dbReference type="Proteomes" id="UP000694546"/>
    </source>
</evidence>
<evidence type="ECO:0000256" key="1">
    <source>
        <dbReference type="SAM" id="Coils"/>
    </source>
</evidence>
<keyword evidence="3" id="KW-1185">Reference proteome</keyword>
<dbReference type="InterPro" id="IPR031650">
    <property type="entry name" value="CCDC73"/>
</dbReference>
<dbReference type="Proteomes" id="UP000694546">
    <property type="component" value="Chromosome 9"/>
</dbReference>
<organism evidence="2 3">
    <name type="scientific">Gadus morhua</name>
    <name type="common">Atlantic cod</name>
    <dbReference type="NCBI Taxonomy" id="8049"/>
    <lineage>
        <taxon>Eukaryota</taxon>
        <taxon>Metazoa</taxon>
        <taxon>Chordata</taxon>
        <taxon>Craniata</taxon>
        <taxon>Vertebrata</taxon>
        <taxon>Euteleostomi</taxon>
        <taxon>Actinopterygii</taxon>
        <taxon>Neopterygii</taxon>
        <taxon>Teleostei</taxon>
        <taxon>Neoteleostei</taxon>
        <taxon>Acanthomorphata</taxon>
        <taxon>Zeiogadaria</taxon>
        <taxon>Gadariae</taxon>
        <taxon>Gadiformes</taxon>
        <taxon>Gadoidei</taxon>
        <taxon>Gadidae</taxon>
        <taxon>Gadus</taxon>
    </lineage>
</organism>